<sequence length="118" mass="13633">MSSKKVFKLPTHPFRQSDCIKVMKDVLKSRLEDADYEAEIISQLTKEISDEIRTKVRDLGFPQYKLAIQVIITEQKTQGMKVDAQAFWDTRTDNFATYTFKNEHIIATAVCFAAYFSV</sequence>
<evidence type="ECO:0000313" key="2">
    <source>
        <dbReference type="Proteomes" id="UP001057375"/>
    </source>
</evidence>
<comment type="caution">
    <text evidence="1">The sequence shown here is derived from an EMBL/GenBank/DDBJ whole genome shotgun (WGS) entry which is preliminary data.</text>
</comment>
<proteinExistence type="predicted"/>
<dbReference type="InterPro" id="IPR005334">
    <property type="entry name" value="Tctex-1-like"/>
</dbReference>
<dbReference type="Pfam" id="PF03645">
    <property type="entry name" value="Tctex-1"/>
    <property type="match status" value="1"/>
</dbReference>
<dbReference type="PANTHER" id="PTHR21255:SF7">
    <property type="entry name" value="DYNEIN LIGHT CHAIN TCTEX-TYPE PROTEIN 2B"/>
    <property type="match status" value="1"/>
</dbReference>
<dbReference type="Proteomes" id="UP001057375">
    <property type="component" value="Unassembled WGS sequence"/>
</dbReference>
<gene>
    <name evidence="1" type="ORF">ADUPG1_009661</name>
</gene>
<dbReference type="InterPro" id="IPR038586">
    <property type="entry name" value="Tctex-1-like_sf"/>
</dbReference>
<dbReference type="CDD" id="cd21459">
    <property type="entry name" value="DLC-like_TCTEX1D2"/>
    <property type="match status" value="1"/>
</dbReference>
<dbReference type="Gene3D" id="3.30.1140.40">
    <property type="entry name" value="Tctex-1"/>
    <property type="match status" value="1"/>
</dbReference>
<protein>
    <submittedName>
        <fullName evidence="1">Dynein light chain Tctex-1 like protein</fullName>
    </submittedName>
</protein>
<reference evidence="1" key="1">
    <citation type="submission" date="2022-03" db="EMBL/GenBank/DDBJ databases">
        <title>Draft genome sequence of Aduncisulcus paluster, a free-living microaerophilic Fornicata.</title>
        <authorList>
            <person name="Yuyama I."/>
            <person name="Kume K."/>
            <person name="Tamura T."/>
            <person name="Inagaki Y."/>
            <person name="Hashimoto T."/>
        </authorList>
    </citation>
    <scope>NUCLEOTIDE SEQUENCE</scope>
    <source>
        <strain evidence="1">NY0171</strain>
    </source>
</reference>
<name>A0ABQ5KWC4_9EUKA</name>
<dbReference type="EMBL" id="BQXS01011295">
    <property type="protein sequence ID" value="GKT36755.1"/>
    <property type="molecule type" value="Genomic_DNA"/>
</dbReference>
<accession>A0ABQ5KWC4</accession>
<organism evidence="1 2">
    <name type="scientific">Aduncisulcus paluster</name>
    <dbReference type="NCBI Taxonomy" id="2918883"/>
    <lineage>
        <taxon>Eukaryota</taxon>
        <taxon>Metamonada</taxon>
        <taxon>Carpediemonas-like organisms</taxon>
        <taxon>Aduncisulcus</taxon>
    </lineage>
</organism>
<keyword evidence="2" id="KW-1185">Reference proteome</keyword>
<evidence type="ECO:0000313" key="1">
    <source>
        <dbReference type="EMBL" id="GKT36755.1"/>
    </source>
</evidence>
<dbReference type="PANTHER" id="PTHR21255">
    <property type="entry name" value="T-COMPLEX-ASSOCIATED-TESTIS-EXPRESSED 1/ DYNEIN LIGHT CHAIN"/>
    <property type="match status" value="1"/>
</dbReference>